<proteinExistence type="inferred from homology"/>
<dbReference type="PRINTS" id="PR00600">
    <property type="entry name" value="PP2APR55"/>
</dbReference>
<dbReference type="GO" id="GO:0000159">
    <property type="term" value="C:protein phosphatase type 2A complex"/>
    <property type="evidence" value="ECO:0007669"/>
    <property type="project" value="UniProtKB-UniRule"/>
</dbReference>
<evidence type="ECO:0000256" key="2">
    <source>
        <dbReference type="ARBA" id="ARBA00022574"/>
    </source>
</evidence>
<reference evidence="5 6" key="1">
    <citation type="submission" date="2016-05" db="EMBL/GenBank/DDBJ databases">
        <title>First whole genome sequencing of Entamoeba histolytica HM1:IMSS-clone-6.</title>
        <authorList>
            <person name="Mukherjee Avik.K."/>
            <person name="Izumyama S."/>
            <person name="Nakada-Tsukui K."/>
            <person name="Nozaki T."/>
        </authorList>
    </citation>
    <scope>NUCLEOTIDE SEQUENCE [LARGE SCALE GENOMIC DNA]</scope>
    <source>
        <strain evidence="5 6">HM1:IMSS clone 6</strain>
    </source>
</reference>
<dbReference type="InterPro" id="IPR001680">
    <property type="entry name" value="WD40_rpt"/>
</dbReference>
<name>A0A5K1UR72_ENTHI</name>
<dbReference type="VEuPathDB" id="AmoebaDB:EHI_148170"/>
<dbReference type="Proteomes" id="UP000078387">
    <property type="component" value="Unassembled WGS sequence"/>
</dbReference>
<sequence length="440" mass="50414">MYSIDWRLTQVFGGDRSIQDDISDQDTVSTIEFSPNGDYLAAGDYGGRVVLFKKSKNDELGKVDFKFWTEFASHEKEFDCLKSLEIEEKINVVKFVHQPTDDLTLLLTTNDKTIKLWKTASRTMYTTHYKHGSEIPEYVPDQQTMFPELKQTYGNYHGYPIHSLCPMGDMETFLSADFLKVNLWNFDYCDSCYNLIEWNVDESKELITCVESKELSDHIFMYGSSTGTVRLCDIRATKTCSSAVKFFVNSDDYSANPQRQESFPSISSIKMTKDGNTLVVRDYLSIRKFDLRKSDGPLSIVPIHDHLISRFSELEANDVLYDKFDLSLDGTNQYCVTGSYDREFIVHDLKNKQTLPLLSHRFQPKVLAPLPQTIPRNSIPSNEPLSTKLLMKYAPRDHLPGMPIDYSAKVALTRFHPTENLIATAVSNNLYIFNGYYTMG</sequence>
<dbReference type="Gene3D" id="2.130.10.10">
    <property type="entry name" value="YVTN repeat-like/Quinoprotein amine dehydrogenase"/>
    <property type="match status" value="2"/>
</dbReference>
<dbReference type="SMART" id="SM00320">
    <property type="entry name" value="WD40"/>
    <property type="match status" value="4"/>
</dbReference>
<accession>A0A5K1UR72</accession>
<dbReference type="InterPro" id="IPR000009">
    <property type="entry name" value="PP2A_PR55"/>
</dbReference>
<keyword evidence="3 4" id="KW-0677">Repeat</keyword>
<evidence type="ECO:0000256" key="4">
    <source>
        <dbReference type="RuleBase" id="RU331113"/>
    </source>
</evidence>
<organism evidence="5 6">
    <name type="scientific">Entamoeba histolytica</name>
    <dbReference type="NCBI Taxonomy" id="5759"/>
    <lineage>
        <taxon>Eukaryota</taxon>
        <taxon>Amoebozoa</taxon>
        <taxon>Evosea</taxon>
        <taxon>Archamoebae</taxon>
        <taxon>Mastigamoebida</taxon>
        <taxon>Entamoebidae</taxon>
        <taxon>Entamoeba</taxon>
    </lineage>
</organism>
<dbReference type="EMBL" id="BDEQ01000001">
    <property type="protein sequence ID" value="GAT91655.1"/>
    <property type="molecule type" value="Genomic_DNA"/>
</dbReference>
<dbReference type="SUPFAM" id="SSF50978">
    <property type="entry name" value="WD40 repeat-like"/>
    <property type="match status" value="1"/>
</dbReference>
<protein>
    <recommendedName>
        <fullName evidence="4">Serine/threonine-protein phosphatase 2A 55 kDa regulatory subunit B</fullName>
    </recommendedName>
</protein>
<dbReference type="VEuPathDB" id="AmoebaDB:EHI8A_029830"/>
<dbReference type="GO" id="GO:0019888">
    <property type="term" value="F:protein phosphatase regulator activity"/>
    <property type="evidence" value="ECO:0007669"/>
    <property type="project" value="InterPro"/>
</dbReference>
<dbReference type="InterPro" id="IPR015943">
    <property type="entry name" value="WD40/YVTN_repeat-like_dom_sf"/>
</dbReference>
<dbReference type="VEuPathDB" id="AmoebaDB:KM1_059060"/>
<evidence type="ECO:0000313" key="5">
    <source>
        <dbReference type="EMBL" id="GAT91655.1"/>
    </source>
</evidence>
<dbReference type="PIRSF" id="PIRSF037309">
    <property type="entry name" value="PP2A_PR55"/>
    <property type="match status" value="1"/>
</dbReference>
<dbReference type="AlphaFoldDB" id="A0A5K1UR72"/>
<dbReference type="PANTHER" id="PTHR11871">
    <property type="entry name" value="PROTEIN PHOSPHATASE PP2A REGULATORY SUBUNIT B"/>
    <property type="match status" value="1"/>
</dbReference>
<dbReference type="InterPro" id="IPR036322">
    <property type="entry name" value="WD40_repeat_dom_sf"/>
</dbReference>
<keyword evidence="2 4" id="KW-0853">WD repeat</keyword>
<gene>
    <name evidence="5" type="ORF">CL6EHI_148170</name>
</gene>
<evidence type="ECO:0000256" key="3">
    <source>
        <dbReference type="ARBA" id="ARBA00022737"/>
    </source>
</evidence>
<dbReference type="Pfam" id="PF00400">
    <property type="entry name" value="WD40"/>
    <property type="match status" value="1"/>
</dbReference>
<evidence type="ECO:0000256" key="1">
    <source>
        <dbReference type="ARBA" id="ARBA00008259"/>
    </source>
</evidence>
<comment type="caution">
    <text evidence="5">The sequence shown here is derived from an EMBL/GenBank/DDBJ whole genome shotgun (WGS) entry which is preliminary data.</text>
</comment>
<comment type="similarity">
    <text evidence="1 4">Belongs to the phosphatase 2A regulatory subunit B family.</text>
</comment>
<dbReference type="OMA" id="NQIKWCR"/>
<dbReference type="VEuPathDB" id="AmoebaDB:EHI5A_051310"/>
<dbReference type="VEuPathDB" id="AmoebaDB:EHI7A_027720"/>
<evidence type="ECO:0000313" key="6">
    <source>
        <dbReference type="Proteomes" id="UP000078387"/>
    </source>
</evidence>